<dbReference type="InterPro" id="IPR001957">
    <property type="entry name" value="Chromosome_initiator_DnaA"/>
</dbReference>
<dbReference type="EMBL" id="LAZR01000060">
    <property type="protein sequence ID" value="KKN97120.1"/>
    <property type="molecule type" value="Genomic_DNA"/>
</dbReference>
<organism evidence="10">
    <name type="scientific">marine sediment metagenome</name>
    <dbReference type="NCBI Taxonomy" id="412755"/>
    <lineage>
        <taxon>unclassified sequences</taxon>
        <taxon>metagenomes</taxon>
        <taxon>ecological metagenomes</taxon>
    </lineage>
</organism>
<dbReference type="HAMAP" id="MF_00377">
    <property type="entry name" value="DnaA_bact"/>
    <property type="match status" value="1"/>
</dbReference>
<dbReference type="Pfam" id="PF08299">
    <property type="entry name" value="Bac_DnaA_C"/>
    <property type="match status" value="1"/>
</dbReference>
<accession>A0A0F9UVN6</accession>
<dbReference type="InterPro" id="IPR013317">
    <property type="entry name" value="DnaA_dom"/>
</dbReference>
<dbReference type="SUPFAM" id="SSF52540">
    <property type="entry name" value="P-loop containing nucleoside triphosphate hydrolases"/>
    <property type="match status" value="1"/>
</dbReference>
<evidence type="ECO:0000256" key="5">
    <source>
        <dbReference type="ARBA" id="ARBA00022840"/>
    </source>
</evidence>
<dbReference type="PANTHER" id="PTHR30050">
    <property type="entry name" value="CHROMOSOMAL REPLICATION INITIATOR PROTEIN DNAA"/>
    <property type="match status" value="1"/>
</dbReference>
<dbReference type="PRINTS" id="PR00051">
    <property type="entry name" value="DNAA"/>
</dbReference>
<dbReference type="InterPro" id="IPR038454">
    <property type="entry name" value="DnaA_N_sf"/>
</dbReference>
<evidence type="ECO:0000256" key="3">
    <source>
        <dbReference type="ARBA" id="ARBA00022705"/>
    </source>
</evidence>
<evidence type="ECO:0000256" key="4">
    <source>
        <dbReference type="ARBA" id="ARBA00022741"/>
    </source>
</evidence>
<dbReference type="Pfam" id="PF11638">
    <property type="entry name" value="DnaA_N"/>
    <property type="match status" value="1"/>
</dbReference>
<evidence type="ECO:0000256" key="1">
    <source>
        <dbReference type="ARBA" id="ARBA00006583"/>
    </source>
</evidence>
<keyword evidence="7" id="KW-0238">DNA-binding</keyword>
<keyword evidence="4" id="KW-0547">Nucleotide-binding</keyword>
<feature type="domain" description="Chromosomal replication initiator DnaA C-terminal" evidence="9">
    <location>
        <begin position="357"/>
        <end position="426"/>
    </location>
</feature>
<keyword evidence="6" id="KW-0446">Lipid-binding</keyword>
<dbReference type="GO" id="GO:0005886">
    <property type="term" value="C:plasma membrane"/>
    <property type="evidence" value="ECO:0007669"/>
    <property type="project" value="TreeGrafter"/>
</dbReference>
<feature type="domain" description="AAA+ ATPase" evidence="8">
    <location>
        <begin position="146"/>
        <end position="278"/>
    </location>
</feature>
<dbReference type="GO" id="GO:0003688">
    <property type="term" value="F:DNA replication origin binding"/>
    <property type="evidence" value="ECO:0007669"/>
    <property type="project" value="InterPro"/>
</dbReference>
<dbReference type="InterPro" id="IPR010921">
    <property type="entry name" value="Trp_repressor/repl_initiator"/>
</dbReference>
<evidence type="ECO:0000256" key="2">
    <source>
        <dbReference type="ARBA" id="ARBA00022490"/>
    </source>
</evidence>
<evidence type="ECO:0000259" key="9">
    <source>
        <dbReference type="SMART" id="SM00760"/>
    </source>
</evidence>
<dbReference type="CDD" id="cd06571">
    <property type="entry name" value="Bac_DnaA_C"/>
    <property type="match status" value="1"/>
</dbReference>
<dbReference type="InterPro" id="IPR027417">
    <property type="entry name" value="P-loop_NTPase"/>
</dbReference>
<dbReference type="PANTHER" id="PTHR30050:SF2">
    <property type="entry name" value="CHROMOSOMAL REPLICATION INITIATOR PROTEIN DNAA"/>
    <property type="match status" value="1"/>
</dbReference>
<evidence type="ECO:0000313" key="10">
    <source>
        <dbReference type="EMBL" id="KKN97120.1"/>
    </source>
</evidence>
<evidence type="ECO:0000259" key="8">
    <source>
        <dbReference type="SMART" id="SM00382"/>
    </source>
</evidence>
<dbReference type="InterPro" id="IPR024633">
    <property type="entry name" value="DnaA_N_dom"/>
</dbReference>
<dbReference type="Gene3D" id="1.10.8.60">
    <property type="match status" value="1"/>
</dbReference>
<reference evidence="10" key="1">
    <citation type="journal article" date="2015" name="Nature">
        <title>Complex archaea that bridge the gap between prokaryotes and eukaryotes.</title>
        <authorList>
            <person name="Spang A."/>
            <person name="Saw J.H."/>
            <person name="Jorgensen S.L."/>
            <person name="Zaremba-Niedzwiedzka K."/>
            <person name="Martijn J."/>
            <person name="Lind A.E."/>
            <person name="van Eijk R."/>
            <person name="Schleper C."/>
            <person name="Guy L."/>
            <person name="Ettema T.J."/>
        </authorList>
    </citation>
    <scope>NUCLEOTIDE SEQUENCE</scope>
</reference>
<dbReference type="GO" id="GO:0005524">
    <property type="term" value="F:ATP binding"/>
    <property type="evidence" value="ECO:0007669"/>
    <property type="project" value="UniProtKB-KW"/>
</dbReference>
<keyword evidence="5" id="KW-0067">ATP-binding</keyword>
<comment type="caution">
    <text evidence="10">The sequence shown here is derived from an EMBL/GenBank/DDBJ whole genome shotgun (WGS) entry which is preliminary data.</text>
</comment>
<dbReference type="Gene3D" id="1.10.1750.10">
    <property type="match status" value="1"/>
</dbReference>
<protein>
    <recommendedName>
        <fullName evidence="11">Chromosomal replication initiator protein DnaA</fullName>
    </recommendedName>
</protein>
<proteinExistence type="inferred from homology"/>
<dbReference type="InterPro" id="IPR020591">
    <property type="entry name" value="Chromosome_initiator_DnaA-like"/>
</dbReference>
<evidence type="ECO:0000256" key="7">
    <source>
        <dbReference type="ARBA" id="ARBA00023125"/>
    </source>
</evidence>
<dbReference type="SUPFAM" id="SSF48295">
    <property type="entry name" value="TrpR-like"/>
    <property type="match status" value="1"/>
</dbReference>
<dbReference type="FunFam" id="3.40.50.300:FF:000668">
    <property type="entry name" value="Chromosomal replication initiator protein DnaA"/>
    <property type="match status" value="1"/>
</dbReference>
<dbReference type="GO" id="GO:0006275">
    <property type="term" value="P:regulation of DNA replication"/>
    <property type="evidence" value="ECO:0007669"/>
    <property type="project" value="InterPro"/>
</dbReference>
<dbReference type="Gene3D" id="3.30.300.180">
    <property type="match status" value="1"/>
</dbReference>
<dbReference type="Gene3D" id="3.40.50.300">
    <property type="entry name" value="P-loop containing nucleotide triphosphate hydrolases"/>
    <property type="match status" value="1"/>
</dbReference>
<dbReference type="AlphaFoldDB" id="A0A0F9UVN6"/>
<dbReference type="SMART" id="SM00382">
    <property type="entry name" value="AAA"/>
    <property type="match status" value="1"/>
</dbReference>
<dbReference type="NCBIfam" id="TIGR00362">
    <property type="entry name" value="DnaA"/>
    <property type="match status" value="1"/>
</dbReference>
<sequence length="450" mass="52086">MQQEELWQAVLAQIQFHISPANFETWFKNTNILSQKENEVQIAVPNSFSKEWIENKYHKLILTTLRSLDGEIKEVKYSVESIQPKGLRMKETITMPESDQLEFSEFKIDKTTNLNPRYTFENFIVGSFNELPHAAAIAVAKEPGLVYNPLFVYGGVGLGKTHLLQSIGNEVTKKLSSKKVKYIPSEKFTSEVVLSIRNHNVEAFKNKYRQVDVLIIDDIQFLAGKEKTQEEFFHIFNTLYENNKQIILSSDRPPKAIPSLEERLRSRFEGGMIADIGLPDFETRIAILKVKAQERKMNFSDEILTYLANNIQRNIRELEGALNRLIAFQKLNKQIPGLEITKNLLKNLIQSPKKIVSPKKIIQTVVEFYDVKEKDILSSSRKREIVQPRQIIVYFLREELKNSFPFIGRKIGGKDHTTAIHSYEKIKKELNSNENLKEELNLIRQRIFSA</sequence>
<comment type="similarity">
    <text evidence="1">Belongs to the DnaA family.</text>
</comment>
<dbReference type="CDD" id="cd00009">
    <property type="entry name" value="AAA"/>
    <property type="match status" value="1"/>
</dbReference>
<dbReference type="GO" id="GO:0008289">
    <property type="term" value="F:lipid binding"/>
    <property type="evidence" value="ECO:0007669"/>
    <property type="project" value="UniProtKB-KW"/>
</dbReference>
<evidence type="ECO:0000256" key="6">
    <source>
        <dbReference type="ARBA" id="ARBA00023121"/>
    </source>
</evidence>
<keyword evidence="3" id="KW-0235">DNA replication</keyword>
<keyword evidence="2" id="KW-0963">Cytoplasm</keyword>
<dbReference type="InterPro" id="IPR003593">
    <property type="entry name" value="AAA+_ATPase"/>
</dbReference>
<dbReference type="InterPro" id="IPR013159">
    <property type="entry name" value="DnaA_C"/>
</dbReference>
<evidence type="ECO:0008006" key="11">
    <source>
        <dbReference type="Google" id="ProtNLM"/>
    </source>
</evidence>
<dbReference type="Pfam" id="PF00308">
    <property type="entry name" value="Bac_DnaA"/>
    <property type="match status" value="1"/>
</dbReference>
<dbReference type="SMART" id="SM00760">
    <property type="entry name" value="Bac_DnaA_C"/>
    <property type="match status" value="1"/>
</dbReference>
<gene>
    <name evidence="10" type="ORF">LCGC14_0160780</name>
</gene>
<name>A0A0F9UVN6_9ZZZZ</name>
<dbReference type="GO" id="GO:0006270">
    <property type="term" value="P:DNA replication initiation"/>
    <property type="evidence" value="ECO:0007669"/>
    <property type="project" value="InterPro"/>
</dbReference>